<dbReference type="PANTHER" id="PTHR21198:SF3">
    <property type="entry name" value="GLUTAMATE RACEMASE"/>
    <property type="match status" value="1"/>
</dbReference>
<dbReference type="EC" id="5.1.1.3" evidence="2 7"/>
<dbReference type="GO" id="GO:0009252">
    <property type="term" value="P:peptidoglycan biosynthetic process"/>
    <property type="evidence" value="ECO:0007669"/>
    <property type="project" value="UniProtKB-UniRule"/>
</dbReference>
<reference evidence="8" key="1">
    <citation type="submission" date="2021-02" db="EMBL/GenBank/DDBJ databases">
        <title>Infant gut strain persistence is associated with maternal origin, phylogeny, and functional potential including surface adhesion and iron acquisition.</title>
        <authorList>
            <person name="Lou Y.C."/>
        </authorList>
    </citation>
    <scope>NUCLEOTIDE SEQUENCE</scope>
    <source>
        <strain evidence="8">L3_106_000M1_dasL3_106_000M1_concoct_15</strain>
    </source>
</reference>
<feature type="active site" description="Proton donor/acceptor" evidence="7">
    <location>
        <position position="74"/>
    </location>
</feature>
<evidence type="ECO:0000256" key="6">
    <source>
        <dbReference type="ARBA" id="ARBA00023316"/>
    </source>
</evidence>
<comment type="similarity">
    <text evidence="7">Belongs to the aspartate/glutamate racemases family.</text>
</comment>
<dbReference type="HAMAP" id="MF_00258">
    <property type="entry name" value="Glu_racemase"/>
    <property type="match status" value="1"/>
</dbReference>
<dbReference type="EMBL" id="JAGZCZ010000012">
    <property type="protein sequence ID" value="MBS5520398.1"/>
    <property type="molecule type" value="Genomic_DNA"/>
</dbReference>
<evidence type="ECO:0000256" key="5">
    <source>
        <dbReference type="ARBA" id="ARBA00023235"/>
    </source>
</evidence>
<keyword evidence="4 7" id="KW-0573">Peptidoglycan synthesis</keyword>
<dbReference type="Gene3D" id="3.40.50.1860">
    <property type="match status" value="2"/>
</dbReference>
<evidence type="ECO:0000256" key="1">
    <source>
        <dbReference type="ARBA" id="ARBA00001602"/>
    </source>
</evidence>
<comment type="caution">
    <text evidence="8">The sequence shown here is derived from an EMBL/GenBank/DDBJ whole genome shotgun (WGS) entry which is preliminary data.</text>
</comment>
<feature type="active site" description="Proton donor/acceptor" evidence="7">
    <location>
        <position position="184"/>
    </location>
</feature>
<evidence type="ECO:0000256" key="2">
    <source>
        <dbReference type="ARBA" id="ARBA00013090"/>
    </source>
</evidence>
<dbReference type="Pfam" id="PF01177">
    <property type="entry name" value="Asp_Glu_race"/>
    <property type="match status" value="1"/>
</dbReference>
<feature type="binding site" evidence="7">
    <location>
        <begin position="43"/>
        <end position="44"/>
    </location>
    <ligand>
        <name>substrate</name>
    </ligand>
</feature>
<organism evidence="8 9">
    <name type="scientific">Acidaminococcus intestini</name>
    <dbReference type="NCBI Taxonomy" id="187327"/>
    <lineage>
        <taxon>Bacteria</taxon>
        <taxon>Bacillati</taxon>
        <taxon>Bacillota</taxon>
        <taxon>Negativicutes</taxon>
        <taxon>Acidaminococcales</taxon>
        <taxon>Acidaminococcaceae</taxon>
        <taxon>Acidaminococcus</taxon>
    </lineage>
</organism>
<protein>
    <recommendedName>
        <fullName evidence="2 7">Glutamate racemase</fullName>
        <ecNumber evidence="2 7">5.1.1.3</ecNumber>
    </recommendedName>
</protein>
<evidence type="ECO:0000313" key="8">
    <source>
        <dbReference type="EMBL" id="MBS5520398.1"/>
    </source>
</evidence>
<dbReference type="InterPro" id="IPR015942">
    <property type="entry name" value="Asp/Glu/hydantoin_racemase"/>
</dbReference>
<dbReference type="GO" id="GO:0008881">
    <property type="term" value="F:glutamate racemase activity"/>
    <property type="evidence" value="ECO:0007669"/>
    <property type="project" value="UniProtKB-UniRule"/>
</dbReference>
<keyword evidence="3 7" id="KW-0133">Cell shape</keyword>
<dbReference type="AlphaFoldDB" id="A0A943EFD4"/>
<dbReference type="GO" id="GO:0071555">
    <property type="term" value="P:cell wall organization"/>
    <property type="evidence" value="ECO:0007669"/>
    <property type="project" value="UniProtKB-KW"/>
</dbReference>
<sequence length="274" mass="30342">MNKQQPIGVIDSGVGGLTVLRRLQELMPHEHFIFLGDTLNTPYGNRSREDIIRLVNQMTDYLSYRNIKALVAACNTITVLGEETIRNGHDFEVIGMAKGSKMIPSVTKTGRIGIMATDFTISTGAHKKEIEAAHPEYQVFGVGCPRLVPLIEHEQFGTAELKDAIKEYTDILKSHDVDTVMLSCTHYPFLKKEIEAAMGPAVTVLDPAEVTAKKCRYYLCERDLLSKTGTGTTEICFTTDLERGLRLASLMVDLSACRAHVVGLERQDPTLKVS</sequence>
<dbReference type="InterPro" id="IPR001920">
    <property type="entry name" value="Asp/Glu_race"/>
</dbReference>
<dbReference type="SUPFAM" id="SSF53681">
    <property type="entry name" value="Aspartate/glutamate racemase"/>
    <property type="match status" value="2"/>
</dbReference>
<feature type="binding site" evidence="7">
    <location>
        <begin position="185"/>
        <end position="186"/>
    </location>
    <ligand>
        <name>substrate</name>
    </ligand>
</feature>
<dbReference type="PANTHER" id="PTHR21198">
    <property type="entry name" value="GLUTAMATE RACEMASE"/>
    <property type="match status" value="1"/>
</dbReference>
<accession>A0A943EFD4</accession>
<proteinExistence type="inferred from homology"/>
<evidence type="ECO:0000256" key="7">
    <source>
        <dbReference type="HAMAP-Rule" id="MF_00258"/>
    </source>
</evidence>
<name>A0A943EFD4_9FIRM</name>
<dbReference type="GO" id="GO:0008360">
    <property type="term" value="P:regulation of cell shape"/>
    <property type="evidence" value="ECO:0007669"/>
    <property type="project" value="UniProtKB-KW"/>
</dbReference>
<keyword evidence="6 7" id="KW-0961">Cell wall biogenesis/degradation</keyword>
<gene>
    <name evidence="7 8" type="primary">murI</name>
    <name evidence="8" type="ORF">KHX13_08835</name>
</gene>
<feature type="binding site" evidence="7">
    <location>
        <begin position="11"/>
        <end position="12"/>
    </location>
    <ligand>
        <name>substrate</name>
    </ligand>
</feature>
<dbReference type="NCBIfam" id="TIGR00067">
    <property type="entry name" value="glut_race"/>
    <property type="match status" value="1"/>
</dbReference>
<evidence type="ECO:0000256" key="3">
    <source>
        <dbReference type="ARBA" id="ARBA00022960"/>
    </source>
</evidence>
<comment type="pathway">
    <text evidence="7">Cell wall biogenesis; peptidoglycan biosynthesis.</text>
</comment>
<evidence type="ECO:0000313" key="9">
    <source>
        <dbReference type="Proteomes" id="UP000754226"/>
    </source>
</evidence>
<dbReference type="FunFam" id="3.40.50.1860:FF:000001">
    <property type="entry name" value="Glutamate racemase"/>
    <property type="match status" value="1"/>
</dbReference>
<keyword evidence="5 7" id="KW-0413">Isomerase</keyword>
<dbReference type="InterPro" id="IPR004391">
    <property type="entry name" value="Glu_race"/>
</dbReference>
<feature type="binding site" evidence="7">
    <location>
        <begin position="75"/>
        <end position="76"/>
    </location>
    <ligand>
        <name>substrate</name>
    </ligand>
</feature>
<dbReference type="Proteomes" id="UP000754226">
    <property type="component" value="Unassembled WGS sequence"/>
</dbReference>
<comment type="function">
    <text evidence="7">Provides the (R)-glutamate required for cell wall biosynthesis.</text>
</comment>
<evidence type="ECO:0000256" key="4">
    <source>
        <dbReference type="ARBA" id="ARBA00022984"/>
    </source>
</evidence>
<comment type="catalytic activity">
    <reaction evidence="1 7">
        <text>L-glutamate = D-glutamate</text>
        <dbReference type="Rhea" id="RHEA:12813"/>
        <dbReference type="ChEBI" id="CHEBI:29985"/>
        <dbReference type="ChEBI" id="CHEBI:29986"/>
        <dbReference type="EC" id="5.1.1.3"/>
    </reaction>
</comment>